<protein>
    <recommendedName>
        <fullName evidence="3">DUF5034 domain-containing protein</fullName>
    </recommendedName>
</protein>
<dbReference type="AlphaFoldDB" id="A0AAU9DA93"/>
<reference evidence="1 2" key="1">
    <citation type="submission" date="2021-12" db="EMBL/GenBank/DDBJ databases">
        <title>Genome sequencing of bacteria with rrn-lacking chromosome and rrn-plasmid.</title>
        <authorList>
            <person name="Anda M."/>
            <person name="Iwasaki W."/>
        </authorList>
    </citation>
    <scope>NUCLEOTIDE SEQUENCE [LARGE SCALE GENOMIC DNA]</scope>
    <source>
        <strain evidence="1 2">DSM 100852</strain>
        <plasmid evidence="1 2">pFA1</plasmid>
    </source>
</reference>
<evidence type="ECO:0000313" key="1">
    <source>
        <dbReference type="EMBL" id="BDD11494.1"/>
    </source>
</evidence>
<name>A0AAU9DA93_9BACT</name>
<dbReference type="EMBL" id="AP025315">
    <property type="protein sequence ID" value="BDD11494.1"/>
    <property type="molecule type" value="Genomic_DNA"/>
</dbReference>
<dbReference type="KEGG" id="fax:FUAX_39260"/>
<sequence>MGLTDKLHFFHNILPKAIGLMAIPFFIQVLASCNVSTCTGDSTYHLYNLCDISLTHIDNSGEKPVASETADISNYILRINTDLTLAPCATPSTSAGIIPKAQAMSPVCPEEVYTLFKSVEKITVKTLTDINEDYPADSDVSDLFAGKEENSMQSLDHYVAMFREKEHIDYESLASPFELYLAQTLEPGIYRFEVSIILENERALTAISKPVTLQ</sequence>
<geneLocation type="plasmid" evidence="1 2">
    <name>pFA1</name>
</geneLocation>
<keyword evidence="2" id="KW-1185">Reference proteome</keyword>
<dbReference type="RefSeq" id="WP_338394986.1">
    <property type="nucleotide sequence ID" value="NZ_AP025315.1"/>
</dbReference>
<accession>A0AAU9DA93</accession>
<evidence type="ECO:0000313" key="2">
    <source>
        <dbReference type="Proteomes" id="UP001348817"/>
    </source>
</evidence>
<evidence type="ECO:0008006" key="3">
    <source>
        <dbReference type="Google" id="ProtNLM"/>
    </source>
</evidence>
<organism evidence="1 2">
    <name type="scientific">Fulvitalea axinellae</name>
    <dbReference type="NCBI Taxonomy" id="1182444"/>
    <lineage>
        <taxon>Bacteria</taxon>
        <taxon>Pseudomonadati</taxon>
        <taxon>Bacteroidota</taxon>
        <taxon>Cytophagia</taxon>
        <taxon>Cytophagales</taxon>
        <taxon>Persicobacteraceae</taxon>
        <taxon>Fulvitalea</taxon>
    </lineage>
</organism>
<dbReference type="Proteomes" id="UP001348817">
    <property type="component" value="Plasmid pFA1"/>
</dbReference>
<gene>
    <name evidence="1" type="ORF">FUAX_39260</name>
</gene>
<keyword evidence="1" id="KW-0614">Plasmid</keyword>
<proteinExistence type="predicted"/>